<organism evidence="2 3">
    <name type="scientific">Zavarzinia aquatilis</name>
    <dbReference type="NCBI Taxonomy" id="2211142"/>
    <lineage>
        <taxon>Bacteria</taxon>
        <taxon>Pseudomonadati</taxon>
        <taxon>Pseudomonadota</taxon>
        <taxon>Alphaproteobacteria</taxon>
        <taxon>Rhodospirillales</taxon>
        <taxon>Zavarziniaceae</taxon>
        <taxon>Zavarzinia</taxon>
    </lineage>
</organism>
<gene>
    <name evidence="2" type="ORF">DKG74_01485</name>
</gene>
<dbReference type="OrthoDB" id="7348069at2"/>
<feature type="chain" id="PRO_5016415959" description="DUF4136 domain-containing protein" evidence="1">
    <location>
        <begin position="28"/>
        <end position="155"/>
    </location>
</feature>
<accession>A0A317EGD8</accession>
<evidence type="ECO:0000313" key="2">
    <source>
        <dbReference type="EMBL" id="PWR25662.1"/>
    </source>
</evidence>
<dbReference type="PROSITE" id="PS51257">
    <property type="entry name" value="PROKAR_LIPOPROTEIN"/>
    <property type="match status" value="1"/>
</dbReference>
<evidence type="ECO:0008006" key="4">
    <source>
        <dbReference type="Google" id="ProtNLM"/>
    </source>
</evidence>
<dbReference type="Proteomes" id="UP000245461">
    <property type="component" value="Unassembled WGS sequence"/>
</dbReference>
<proteinExistence type="predicted"/>
<evidence type="ECO:0000313" key="3">
    <source>
        <dbReference type="Proteomes" id="UP000245461"/>
    </source>
</evidence>
<comment type="caution">
    <text evidence="2">The sequence shown here is derived from an EMBL/GenBank/DDBJ whole genome shotgun (WGS) entry which is preliminary data.</text>
</comment>
<feature type="signal peptide" evidence="1">
    <location>
        <begin position="1"/>
        <end position="27"/>
    </location>
</feature>
<dbReference type="EMBL" id="QGLE01000001">
    <property type="protein sequence ID" value="PWR25662.1"/>
    <property type="molecule type" value="Genomic_DNA"/>
</dbReference>
<keyword evidence="3" id="KW-1185">Reference proteome</keyword>
<dbReference type="RefSeq" id="WP_109901866.1">
    <property type="nucleotide sequence ID" value="NZ_QGLE01000001.1"/>
</dbReference>
<dbReference type="AlphaFoldDB" id="A0A317EGD8"/>
<keyword evidence="1" id="KW-0732">Signal</keyword>
<protein>
    <recommendedName>
        <fullName evidence="4">DUF4136 domain-containing protein</fullName>
    </recommendedName>
</protein>
<sequence length="155" mass="15886">MSRKFVWFLLAGAAAGLGACASPRADAALQAQDSLIGMRKADLVSCAGAPTAAMQTVPGEEVLTYESRNITGYPSGPSFGIGVFGGSGNVGYGFGVPVGGAPYVDDSQNCRASFTIRNGAVARVVYGGSDVGQTRRLEQCYQIIENCLPATGGKP</sequence>
<reference evidence="2 3" key="1">
    <citation type="submission" date="2018-05" db="EMBL/GenBank/DDBJ databases">
        <title>Zavarzinia sp. HR-AS.</title>
        <authorList>
            <person name="Lee Y."/>
            <person name="Jeon C.O."/>
        </authorList>
    </citation>
    <scope>NUCLEOTIDE SEQUENCE [LARGE SCALE GENOMIC DNA]</scope>
    <source>
        <strain evidence="2 3">HR-AS</strain>
    </source>
</reference>
<evidence type="ECO:0000256" key="1">
    <source>
        <dbReference type="SAM" id="SignalP"/>
    </source>
</evidence>
<name>A0A317EGD8_9PROT</name>